<comment type="caution">
    <text evidence="1">The sequence shown here is derived from an EMBL/GenBank/DDBJ whole genome shotgun (WGS) entry which is preliminary data.</text>
</comment>
<dbReference type="EMBL" id="JBBKAR010000031">
    <property type="protein sequence ID" value="MEJ8303976.1"/>
    <property type="molecule type" value="Genomic_DNA"/>
</dbReference>
<organism evidence="1 2">
    <name type="scientific">Saccharibacillus sacchari</name>
    <dbReference type="NCBI Taxonomy" id="456493"/>
    <lineage>
        <taxon>Bacteria</taxon>
        <taxon>Bacillati</taxon>
        <taxon>Bacillota</taxon>
        <taxon>Bacilli</taxon>
        <taxon>Bacillales</taxon>
        <taxon>Paenibacillaceae</taxon>
        <taxon>Saccharibacillus</taxon>
    </lineage>
</organism>
<protein>
    <submittedName>
        <fullName evidence="1">Helix-turn-helix domain-containing protein</fullName>
    </submittedName>
</protein>
<dbReference type="Proteomes" id="UP001380953">
    <property type="component" value="Unassembled WGS sequence"/>
</dbReference>
<sequence length="617" mass="68776">MPNGLATDRLIRQWNTRPARLLDVVFTTLQPNEKFRYGEISSAAFVLISRGKGELRLGNLTTSFDGGCALHVSGGSELRLTPERDTELYLFNYIFSVPSSGPASEAQDRSADCPFALSDLLETKRAFDALLEQWRRLGALDQLRLTSHLYELVHILLKQQHEATTEASPNTADPRIARALRYMEGHVSRTVTLADIAEAAGCGARRLSQLFHTRFERSPFQVLIGLRMERAKKHLRETSATLQQIAEQVGYANAYSFSRQFKHSCGCSPERYRKQDAQGYRELVSGPGVSPAQARLSDDLQAARNAEAYFASLAESDPPTANASPMPGAPAVVLSKPTRTVSTIIGRVEVPARPCRIVTDWSIGHLLALGEQPIGAPSTLLDNGGLLDAYWNLEPETVGTHNAISCERIAAMEPDLILTWNPQAYASYARIAPTLVFETDRCGGMEREMLLLGQWIGREKEASAWIRQARVRTHRLRARLNERFARPSTFTLADPYWCDTQVTLIGNAAHRGGKAVYDRLNLPAPPALRRMLLGSGEDSARISASELQAGLGEWVLVMNYDDFYGLNPAPDWDRDEIAKRHRIVDLPWNRYFLSDPLSSLLQAEELTQMLDRPFSPF</sequence>
<reference evidence="1" key="1">
    <citation type="submission" date="2024-03" db="EMBL/GenBank/DDBJ databases">
        <title>Whole genome sequecning of epiphytes from Marcgravia umbellata leaves.</title>
        <authorList>
            <person name="Kumar G."/>
            <person name="Savka M.A."/>
        </authorList>
    </citation>
    <scope>NUCLEOTIDE SEQUENCE</scope>
    <source>
        <strain evidence="1">RIT_BL5</strain>
    </source>
</reference>
<evidence type="ECO:0000313" key="2">
    <source>
        <dbReference type="Proteomes" id="UP001380953"/>
    </source>
</evidence>
<evidence type="ECO:0000313" key="1">
    <source>
        <dbReference type="EMBL" id="MEJ8303976.1"/>
    </source>
</evidence>
<gene>
    <name evidence="1" type="ORF">WKI47_08710</name>
</gene>
<name>A0ACC6PAL6_9BACL</name>
<accession>A0ACC6PAL6</accession>
<keyword evidence="2" id="KW-1185">Reference proteome</keyword>
<proteinExistence type="predicted"/>